<dbReference type="Gene3D" id="1.20.140.10">
    <property type="entry name" value="Butyryl-CoA Dehydrogenase, subunit A, domain 3"/>
    <property type="match status" value="1"/>
</dbReference>
<dbReference type="EC" id="1.14.14.12" evidence="5"/>
<dbReference type="GO" id="GO:0033539">
    <property type="term" value="P:fatty acid beta-oxidation using acyl-CoA dehydrogenase"/>
    <property type="evidence" value="ECO:0007669"/>
    <property type="project" value="TreeGrafter"/>
</dbReference>
<dbReference type="GO" id="GO:0003995">
    <property type="term" value="F:acyl-CoA dehydrogenase activity"/>
    <property type="evidence" value="ECO:0007669"/>
    <property type="project" value="TreeGrafter"/>
</dbReference>
<dbReference type="InterPro" id="IPR009100">
    <property type="entry name" value="AcylCoA_DH/oxidase_NM_dom_sf"/>
</dbReference>
<dbReference type="GO" id="GO:0005737">
    <property type="term" value="C:cytoplasm"/>
    <property type="evidence" value="ECO:0007669"/>
    <property type="project" value="TreeGrafter"/>
</dbReference>
<dbReference type="Gene3D" id="2.40.110.10">
    <property type="entry name" value="Butyryl-CoA Dehydrogenase, subunit A, domain 2"/>
    <property type="match status" value="1"/>
</dbReference>
<dbReference type="InterPro" id="IPR046373">
    <property type="entry name" value="Acyl-CoA_Oxase/DH_mid-dom_sf"/>
</dbReference>
<sequence length="393" mass="42731">MTTPVLEKLLCAADQIRLDALEEEQLCRLTTATATALRDAGMIKMLQPKRYGGHEATPREFAETIMGLAAIDPAAGWVSGVVGVHPWQLGFADPLVQQEIWGDDDDTWIASPYAPQGIAVPEDGGYRLNGRWQFSSGTDYCRWVILGAMLGGADGKVQQPPVMLHVILPRTDYEIVSDSWDVLGLRGTGSKDIIVRDSYIPGYRVMNGDHVLGGQAQADAGCQETLYRLPWSHVFPLGISSAVIGAAEGALAAHLSYQRSRADAMGAAVREDPTLLYAIGEASAEIDGARQELLGNADRMWDVVDSGKTPTFEQRAMGRRTQVRAVWRAVGAVDALFARSGGNAIRNGNTLQRYWRDVHAGLNHVIHVPGNVYQTASMAMLGMEPSPKMKFMI</sequence>
<dbReference type="EMBL" id="CACSIP010000002">
    <property type="protein sequence ID" value="CAA0089413.1"/>
    <property type="molecule type" value="Genomic_DNA"/>
</dbReference>
<gene>
    <name evidence="5" type="primary">hsaA_3</name>
    <name evidence="5" type="ORF">AELLOGFF_02549</name>
</gene>
<evidence type="ECO:0000256" key="3">
    <source>
        <dbReference type="ARBA" id="ARBA00023002"/>
    </source>
</evidence>
<dbReference type="PIRSF" id="PIRSF016578">
    <property type="entry name" value="HsaA"/>
    <property type="match status" value="1"/>
</dbReference>
<dbReference type="InterPro" id="IPR036250">
    <property type="entry name" value="AcylCo_DH-like_C"/>
</dbReference>
<evidence type="ECO:0000259" key="4">
    <source>
        <dbReference type="Pfam" id="PF08028"/>
    </source>
</evidence>
<dbReference type="GO" id="GO:0050660">
    <property type="term" value="F:flavin adenine dinucleotide binding"/>
    <property type="evidence" value="ECO:0007669"/>
    <property type="project" value="InterPro"/>
</dbReference>
<dbReference type="PANTHER" id="PTHR48083:SF19">
    <property type="entry name" value="FLAVIN-DEPENDENT MONOOXYGENASE, OXYGENASE SUBUNIT HSAA"/>
    <property type="match status" value="1"/>
</dbReference>
<dbReference type="InterPro" id="IPR037069">
    <property type="entry name" value="AcylCoA_DH/ox_N_sf"/>
</dbReference>
<keyword evidence="2" id="KW-0274">FAD</keyword>
<name>A0A5S9NG43_MYCVN</name>
<proteinExistence type="predicted"/>
<evidence type="ECO:0000256" key="1">
    <source>
        <dbReference type="ARBA" id="ARBA00022630"/>
    </source>
</evidence>
<reference evidence="5 6" key="1">
    <citation type="submission" date="2019-11" db="EMBL/GenBank/DDBJ databases">
        <authorList>
            <person name="Holert J."/>
        </authorList>
    </citation>
    <scope>NUCLEOTIDE SEQUENCE [LARGE SCALE GENOMIC DNA]</scope>
    <source>
        <strain evidence="5">BC8_1</strain>
    </source>
</reference>
<dbReference type="Proteomes" id="UP000430146">
    <property type="component" value="Unassembled WGS sequence"/>
</dbReference>
<dbReference type="SUPFAM" id="SSF56645">
    <property type="entry name" value="Acyl-CoA dehydrogenase NM domain-like"/>
    <property type="match status" value="1"/>
</dbReference>
<keyword evidence="1" id="KW-0285">Flavoprotein</keyword>
<dbReference type="InterPro" id="IPR050741">
    <property type="entry name" value="Acyl-CoA_dehydrogenase"/>
</dbReference>
<dbReference type="Pfam" id="PF08028">
    <property type="entry name" value="Acyl-CoA_dh_2"/>
    <property type="match status" value="1"/>
</dbReference>
<dbReference type="Gene3D" id="1.10.540.10">
    <property type="entry name" value="Acyl-CoA dehydrogenase/oxidase, N-terminal domain"/>
    <property type="match status" value="1"/>
</dbReference>
<dbReference type="GO" id="GO:0036383">
    <property type="term" value="F:3-hydroxy-9,10-secoandrosta-1,3,5(10)-triene-9,17-dione monooxygenase activity"/>
    <property type="evidence" value="ECO:0007669"/>
    <property type="project" value="UniProtKB-EC"/>
</dbReference>
<accession>A0A5S9NG43</accession>
<dbReference type="OrthoDB" id="3404950at2"/>
<organism evidence="5 6">
    <name type="scientific">Mycolicibacterium vanbaalenii</name>
    <name type="common">Mycobacterium vanbaalenii</name>
    <dbReference type="NCBI Taxonomy" id="110539"/>
    <lineage>
        <taxon>Bacteria</taxon>
        <taxon>Bacillati</taxon>
        <taxon>Actinomycetota</taxon>
        <taxon>Actinomycetes</taxon>
        <taxon>Mycobacteriales</taxon>
        <taxon>Mycobacteriaceae</taxon>
        <taxon>Mycolicibacterium</taxon>
    </lineage>
</organism>
<dbReference type="SUPFAM" id="SSF47203">
    <property type="entry name" value="Acyl-CoA dehydrogenase C-terminal domain-like"/>
    <property type="match status" value="1"/>
</dbReference>
<evidence type="ECO:0000313" key="5">
    <source>
        <dbReference type="EMBL" id="CAA0089413.1"/>
    </source>
</evidence>
<dbReference type="PANTHER" id="PTHR48083">
    <property type="entry name" value="MEDIUM-CHAIN SPECIFIC ACYL-COA DEHYDROGENASE, MITOCHONDRIAL-RELATED"/>
    <property type="match status" value="1"/>
</dbReference>
<keyword evidence="3 5" id="KW-0560">Oxidoreductase</keyword>
<keyword evidence="6" id="KW-1185">Reference proteome</keyword>
<feature type="domain" description="Acyl-CoA dehydrogenase C-terminal" evidence="4">
    <location>
        <begin position="237"/>
        <end position="368"/>
    </location>
</feature>
<dbReference type="InterPro" id="IPR013107">
    <property type="entry name" value="Acyl-CoA_DH_C"/>
</dbReference>
<dbReference type="AlphaFoldDB" id="A0A5S9NG43"/>
<evidence type="ECO:0000256" key="2">
    <source>
        <dbReference type="ARBA" id="ARBA00022827"/>
    </source>
</evidence>
<dbReference type="RefSeq" id="WP_159228888.1">
    <property type="nucleotide sequence ID" value="NZ_CACSIP010000002.1"/>
</dbReference>
<evidence type="ECO:0000313" key="6">
    <source>
        <dbReference type="Proteomes" id="UP000430146"/>
    </source>
</evidence>
<keyword evidence="5" id="KW-0503">Monooxygenase</keyword>
<protein>
    <submittedName>
        <fullName evidence="5">Flavin-dependent monooxygenase, oxygenase subunit HsaA</fullName>
        <ecNumber evidence="5">1.14.14.12</ecNumber>
    </submittedName>
</protein>